<dbReference type="SUPFAM" id="SSF53756">
    <property type="entry name" value="UDP-Glycosyltransferase/glycogen phosphorylase"/>
    <property type="match status" value="1"/>
</dbReference>
<comment type="caution">
    <text evidence="2">The sequence shown here is derived from an EMBL/GenBank/DDBJ whole genome shotgun (WGS) entry which is preliminary data.</text>
</comment>
<evidence type="ECO:0000259" key="1">
    <source>
        <dbReference type="Pfam" id="PF06722"/>
    </source>
</evidence>
<dbReference type="OrthoDB" id="6620093at2"/>
<dbReference type="GO" id="GO:0008194">
    <property type="term" value="F:UDP-glycosyltransferase activity"/>
    <property type="evidence" value="ECO:0007669"/>
    <property type="project" value="InterPro"/>
</dbReference>
<gene>
    <name evidence="2" type="ORF">C1I95_01455</name>
</gene>
<evidence type="ECO:0000313" key="2">
    <source>
        <dbReference type="EMBL" id="PZG24039.1"/>
    </source>
</evidence>
<dbReference type="InterPro" id="IPR010610">
    <property type="entry name" value="EryCIII-like_C"/>
</dbReference>
<dbReference type="PANTHER" id="PTHR48050">
    <property type="entry name" value="STEROL 3-BETA-GLUCOSYLTRANSFERASE"/>
    <property type="match status" value="1"/>
</dbReference>
<organism evidence="2 3">
    <name type="scientific">Micromonospora craterilacus</name>
    <dbReference type="NCBI Taxonomy" id="1655439"/>
    <lineage>
        <taxon>Bacteria</taxon>
        <taxon>Bacillati</taxon>
        <taxon>Actinomycetota</taxon>
        <taxon>Actinomycetes</taxon>
        <taxon>Micromonosporales</taxon>
        <taxon>Micromonosporaceae</taxon>
        <taxon>Micromonospora</taxon>
    </lineage>
</organism>
<dbReference type="PANTHER" id="PTHR48050:SF13">
    <property type="entry name" value="STEROL 3-BETA-GLUCOSYLTRANSFERASE UGT80A2"/>
    <property type="match status" value="1"/>
</dbReference>
<dbReference type="Pfam" id="PF06722">
    <property type="entry name" value="EryCIII-like_C"/>
    <property type="match status" value="1"/>
</dbReference>
<dbReference type="CDD" id="cd03784">
    <property type="entry name" value="GT1_Gtf-like"/>
    <property type="match status" value="1"/>
</dbReference>
<name>A0A2W2F3Q9_9ACTN</name>
<protein>
    <submittedName>
        <fullName evidence="2">Glycosyl transferase family 1</fullName>
    </submittedName>
</protein>
<dbReference type="EMBL" id="POTY01000004">
    <property type="protein sequence ID" value="PZG24039.1"/>
    <property type="molecule type" value="Genomic_DNA"/>
</dbReference>
<reference evidence="2 3" key="1">
    <citation type="submission" date="2018-01" db="EMBL/GenBank/DDBJ databases">
        <title>Draft genome sequence of Jishengella sp. NA12.</title>
        <authorList>
            <person name="Sahin N."/>
            <person name="Ay H."/>
            <person name="Saygin H."/>
        </authorList>
    </citation>
    <scope>NUCLEOTIDE SEQUENCE [LARGE SCALE GENOMIC DNA]</scope>
    <source>
        <strain evidence="2 3">NA12</strain>
    </source>
</reference>
<sequence length="366" mass="38995">MTSYLFVTWDGGGNVPPALGIAAELRRRGHTVRVLGHPQQRDAVTAVGLPFEPYRQTRPWSATAPVGNARWAWNYLRLCTDRAAGTDVTASLRREPADVAVVDCMMLGAIRAAQDLGVRQVTLTHTLYAFLRNGLDRGAVGLAGRVKGLAPSRLWDRSDLNLIVTLRELELAESVPANAAFTGPVWPPGAPTPVPHDADEPHILISLSSIYYVGQSKVLTALLQAVADLPVRVTLTTGHGVDPRQLPAPANVEVHRFVPHSQILPRVRMVVGHAGHATTMQALAHDLPMVLIPMSSLADQPLVAKAVARAGAATVVKRSSSPTVLRAAIERMLADGPHRTAAATIGSQLRAADGASTAAKLIEQIS</sequence>
<proteinExistence type="predicted"/>
<dbReference type="RefSeq" id="WP_111211911.1">
    <property type="nucleotide sequence ID" value="NZ_POTY01000004.1"/>
</dbReference>
<dbReference type="Gene3D" id="3.40.50.2000">
    <property type="entry name" value="Glycogen Phosphorylase B"/>
    <property type="match status" value="2"/>
</dbReference>
<accession>A0A2W2F3Q9</accession>
<dbReference type="GO" id="GO:0016758">
    <property type="term" value="F:hexosyltransferase activity"/>
    <property type="evidence" value="ECO:0007669"/>
    <property type="project" value="UniProtKB-ARBA"/>
</dbReference>
<dbReference type="AlphaFoldDB" id="A0A2W2F3Q9"/>
<dbReference type="InterPro" id="IPR050426">
    <property type="entry name" value="Glycosyltransferase_28"/>
</dbReference>
<keyword evidence="2" id="KW-0808">Transferase</keyword>
<dbReference type="GO" id="GO:0017000">
    <property type="term" value="P:antibiotic biosynthetic process"/>
    <property type="evidence" value="ECO:0007669"/>
    <property type="project" value="UniProtKB-ARBA"/>
</dbReference>
<dbReference type="Proteomes" id="UP000248924">
    <property type="component" value="Unassembled WGS sequence"/>
</dbReference>
<evidence type="ECO:0000313" key="3">
    <source>
        <dbReference type="Proteomes" id="UP000248924"/>
    </source>
</evidence>
<keyword evidence="3" id="KW-1185">Reference proteome</keyword>
<dbReference type="InterPro" id="IPR002213">
    <property type="entry name" value="UDP_glucos_trans"/>
</dbReference>
<feature type="domain" description="Erythromycin biosynthesis protein CIII-like C-terminal" evidence="1">
    <location>
        <begin position="222"/>
        <end position="348"/>
    </location>
</feature>